<protein>
    <submittedName>
        <fullName evidence="1">Uncharacterized protein</fullName>
    </submittedName>
</protein>
<sequence length="70" mass="7641">MGQECHPCSSNLVKLTISPRSFLSSTKFVGFKECLFRSSQVEVCSGTPVCSVTLPVILHGLCANNSHYTY</sequence>
<gene>
    <name evidence="1" type="ORF">Ae201684_004565</name>
</gene>
<organism evidence="1 2">
    <name type="scientific">Aphanomyces euteiches</name>
    <dbReference type="NCBI Taxonomy" id="100861"/>
    <lineage>
        <taxon>Eukaryota</taxon>
        <taxon>Sar</taxon>
        <taxon>Stramenopiles</taxon>
        <taxon>Oomycota</taxon>
        <taxon>Saprolegniomycetes</taxon>
        <taxon>Saprolegniales</taxon>
        <taxon>Verrucalvaceae</taxon>
        <taxon>Aphanomyces</taxon>
    </lineage>
</organism>
<evidence type="ECO:0000313" key="2">
    <source>
        <dbReference type="Proteomes" id="UP000481153"/>
    </source>
</evidence>
<comment type="caution">
    <text evidence="1">The sequence shown here is derived from an EMBL/GenBank/DDBJ whole genome shotgun (WGS) entry which is preliminary data.</text>
</comment>
<dbReference type="AlphaFoldDB" id="A0A6G0XHV4"/>
<dbReference type="Proteomes" id="UP000481153">
    <property type="component" value="Unassembled WGS sequence"/>
</dbReference>
<name>A0A6G0XHV4_9STRA</name>
<dbReference type="EMBL" id="VJMJ01000057">
    <property type="protein sequence ID" value="KAF0739907.1"/>
    <property type="molecule type" value="Genomic_DNA"/>
</dbReference>
<accession>A0A6G0XHV4</accession>
<reference evidence="1 2" key="1">
    <citation type="submission" date="2019-07" db="EMBL/GenBank/DDBJ databases">
        <title>Genomics analysis of Aphanomyces spp. identifies a new class of oomycete effector associated with host adaptation.</title>
        <authorList>
            <person name="Gaulin E."/>
        </authorList>
    </citation>
    <scope>NUCLEOTIDE SEQUENCE [LARGE SCALE GENOMIC DNA]</scope>
    <source>
        <strain evidence="1 2">ATCC 201684</strain>
    </source>
</reference>
<proteinExistence type="predicted"/>
<evidence type="ECO:0000313" key="1">
    <source>
        <dbReference type="EMBL" id="KAF0739907.1"/>
    </source>
</evidence>
<keyword evidence="2" id="KW-1185">Reference proteome</keyword>